<dbReference type="Proteomes" id="UP000242875">
    <property type="component" value="Unassembled WGS sequence"/>
</dbReference>
<evidence type="ECO:0000313" key="1">
    <source>
        <dbReference type="EMBL" id="OZJ03511.1"/>
    </source>
</evidence>
<proteinExistence type="predicted"/>
<accession>A0A261XYV4</accession>
<gene>
    <name evidence="1" type="ORF">BZG36_03407</name>
</gene>
<organism evidence="1 2">
    <name type="scientific">Bifiguratus adelaidae</name>
    <dbReference type="NCBI Taxonomy" id="1938954"/>
    <lineage>
        <taxon>Eukaryota</taxon>
        <taxon>Fungi</taxon>
        <taxon>Fungi incertae sedis</taxon>
        <taxon>Mucoromycota</taxon>
        <taxon>Mucoromycotina</taxon>
        <taxon>Endogonomycetes</taxon>
        <taxon>Endogonales</taxon>
        <taxon>Endogonales incertae sedis</taxon>
        <taxon>Bifiguratus</taxon>
    </lineage>
</organism>
<name>A0A261XYV4_9FUNG</name>
<evidence type="ECO:0000313" key="2">
    <source>
        <dbReference type="Proteomes" id="UP000242875"/>
    </source>
</evidence>
<dbReference type="AlphaFoldDB" id="A0A261XYV4"/>
<dbReference type="EMBL" id="MVBO01000081">
    <property type="protein sequence ID" value="OZJ03511.1"/>
    <property type="molecule type" value="Genomic_DNA"/>
</dbReference>
<dbReference type="OrthoDB" id="5598028at2759"/>
<protein>
    <submittedName>
        <fullName evidence="1">Uncharacterized protein</fullName>
    </submittedName>
</protein>
<feature type="non-terminal residue" evidence="1">
    <location>
        <position position="1"/>
    </location>
</feature>
<comment type="caution">
    <text evidence="1">The sequence shown here is derived from an EMBL/GenBank/DDBJ whole genome shotgun (WGS) entry which is preliminary data.</text>
</comment>
<keyword evidence="2" id="KW-1185">Reference proteome</keyword>
<reference evidence="1 2" key="1">
    <citation type="journal article" date="2017" name="Mycologia">
        <title>Bifiguratus adelaidae, gen. et sp. nov., a new member of Mucoromycotina in endophytic and soil-dwelling habitats.</title>
        <authorList>
            <person name="Torres-Cruz T.J."/>
            <person name="Billingsley Tobias T.L."/>
            <person name="Almatruk M."/>
            <person name="Hesse C."/>
            <person name="Kuske C.R."/>
            <person name="Desiro A."/>
            <person name="Benucci G.M."/>
            <person name="Bonito G."/>
            <person name="Stajich J.E."/>
            <person name="Dunlap C."/>
            <person name="Arnold A.E."/>
            <person name="Porras-Alfaro A."/>
        </authorList>
    </citation>
    <scope>NUCLEOTIDE SEQUENCE [LARGE SCALE GENOMIC DNA]</scope>
    <source>
        <strain evidence="1 2">AZ0501</strain>
    </source>
</reference>
<sequence>HARINPFFLPWAMRGIIEDAEILGDTRLTAELTRLKELLSSWEPISSKLRETKHYKVHAFFDNPGIWKPDITQIEWYEAV</sequence>